<dbReference type="GO" id="GO:0005739">
    <property type="term" value="C:mitochondrion"/>
    <property type="evidence" value="ECO:0007669"/>
    <property type="project" value="InterPro"/>
</dbReference>
<dbReference type="GO" id="GO:0003735">
    <property type="term" value="F:structural constituent of ribosome"/>
    <property type="evidence" value="ECO:0007669"/>
    <property type="project" value="InterPro"/>
</dbReference>
<dbReference type="PANTHER" id="PTHR28589">
    <property type="entry name" value="28S RIBOSOMAL PROTEIN S34, MITOCHONDRIAL"/>
    <property type="match status" value="1"/>
</dbReference>
<dbReference type="GO" id="GO:0005840">
    <property type="term" value="C:ribosome"/>
    <property type="evidence" value="ECO:0007669"/>
    <property type="project" value="UniProtKB-KW"/>
</dbReference>
<gene>
    <name evidence="1" type="primary">RT34</name>
</gene>
<dbReference type="AlphaFoldDB" id="A0A034WC75"/>
<sequence>MSVVKYIGRTTDFRGKSLWEILGNLRDYGVGRLIIRNKFQRYEEPCYMRILKVEVTPHDPAKDPIRKVAVTVEKTWRGVINPKPVTIYSTSYKPDYELIPKEEESKYTNNTKKVSEQILANSIEFPPLLREFIWQETGVKEPIMKVHHKVNHNKLTRLAKEGEKPTIECTMGLGTPASPKLYEGVL</sequence>
<keyword evidence="1" id="KW-0687">Ribonucleoprotein</keyword>
<dbReference type="Pfam" id="PF16053">
    <property type="entry name" value="MRP-S34"/>
    <property type="match status" value="1"/>
</dbReference>
<dbReference type="EMBL" id="GAKP01007247">
    <property type="protein sequence ID" value="JAC51705.1"/>
    <property type="molecule type" value="Transcribed_RNA"/>
</dbReference>
<accession>A0A034WC75</accession>
<organism evidence="1">
    <name type="scientific">Bactrocera dorsalis</name>
    <name type="common">Oriental fruit fly</name>
    <name type="synonym">Dacus dorsalis</name>
    <dbReference type="NCBI Taxonomy" id="27457"/>
    <lineage>
        <taxon>Eukaryota</taxon>
        <taxon>Metazoa</taxon>
        <taxon>Ecdysozoa</taxon>
        <taxon>Arthropoda</taxon>
        <taxon>Hexapoda</taxon>
        <taxon>Insecta</taxon>
        <taxon>Pterygota</taxon>
        <taxon>Neoptera</taxon>
        <taxon>Endopterygota</taxon>
        <taxon>Diptera</taxon>
        <taxon>Brachycera</taxon>
        <taxon>Muscomorpha</taxon>
        <taxon>Tephritoidea</taxon>
        <taxon>Tephritidae</taxon>
        <taxon>Bactrocera</taxon>
        <taxon>Bactrocera</taxon>
    </lineage>
</organism>
<reference evidence="1" key="1">
    <citation type="journal article" date="2014" name="BMC Genomics">
        <title>Characterizing the developmental transcriptome of the oriental fruit fly, Bactrocera dorsalis (Diptera: Tephritidae) through comparative genomic analysis with Drosophila melanogaster utilizing modENCODE datasets.</title>
        <authorList>
            <person name="Geib S.M."/>
            <person name="Calla B."/>
            <person name="Hall B."/>
            <person name="Hou S."/>
            <person name="Manoukis N.C."/>
        </authorList>
    </citation>
    <scope>NUCLEOTIDE SEQUENCE</scope>
    <source>
        <strain evidence="1">Punador</strain>
    </source>
</reference>
<keyword evidence="1" id="KW-0689">Ribosomal protein</keyword>
<protein>
    <submittedName>
        <fullName evidence="1">28S ribosomal protein S34, mitochondrial</fullName>
    </submittedName>
</protein>
<dbReference type="OrthoDB" id="16434at2759"/>
<dbReference type="PANTHER" id="PTHR28589:SF1">
    <property type="entry name" value="SMALL RIBOSOMAL SUBUNIT PROTEIN MS34"/>
    <property type="match status" value="1"/>
</dbReference>
<evidence type="ECO:0000313" key="1">
    <source>
        <dbReference type="EMBL" id="JAC51705.1"/>
    </source>
</evidence>
<proteinExistence type="predicted"/>
<name>A0A034WC75_BACDO</name>
<dbReference type="InterPro" id="IPR032053">
    <property type="entry name" value="Ribosomal_mS34"/>
</dbReference>